<evidence type="ECO:0000313" key="2">
    <source>
        <dbReference type="EMBL" id="TPX50000.1"/>
    </source>
</evidence>
<dbReference type="VEuPathDB" id="FungiDB:SeMB42_g00541"/>
<organism evidence="2 5">
    <name type="scientific">Synchytrium endobioticum</name>
    <dbReference type="NCBI Taxonomy" id="286115"/>
    <lineage>
        <taxon>Eukaryota</taxon>
        <taxon>Fungi</taxon>
        <taxon>Fungi incertae sedis</taxon>
        <taxon>Chytridiomycota</taxon>
        <taxon>Chytridiomycota incertae sedis</taxon>
        <taxon>Chytridiomycetes</taxon>
        <taxon>Synchytriales</taxon>
        <taxon>Synchytriaceae</taxon>
        <taxon>Synchytrium</taxon>
    </lineage>
</organism>
<dbReference type="Gene3D" id="1.10.238.10">
    <property type="entry name" value="EF-hand"/>
    <property type="match status" value="5"/>
</dbReference>
<dbReference type="PANTHER" id="PTHR20875">
    <property type="entry name" value="EF-HAND CALCIUM-BINDING DOMAIN-CONTAINING PROTEIN 6-RELATED"/>
    <property type="match status" value="1"/>
</dbReference>
<evidence type="ECO:0000313" key="4">
    <source>
        <dbReference type="Proteomes" id="UP000317494"/>
    </source>
</evidence>
<accession>A0A507DGP2</accession>
<sequence>MAPATTLVAGKRLENIPKPDVQSIDAIESELRARVFAARIRISGLFSDFDKLRSGFVTLAQFRRCLGSIMDRGVVSPLSESECDTLARYYDVKGDGTVKWTAFVDSIDKVFGAKRLDQNPTQYIVCKSEPVRPPLSPHSQGVLHEIIERLRSYCKHHGCDVKSFFTDFDKHHNGYVTYNQMLRGIPANLLSMEEEELLISHYSDQVLEECNYFKLVNDVNRKTRRYRPDHAQLVARSGVDNSEHIPVGTEEIFTEKHEHQGKVTADFVESEIKKKVYKERIRIQDFFRDFDRLHCGNITEAQFRSGLKLSAIPLEQDDIAALLSRYSDAQGIVAYYKFCSSIDTVFTNHNIESNPLLEVSPPTPEFLSKGCGELQPEEESRFQLIIARLRALVKERNLNLIPFFKDFDRTLGSTLTNHVTRSHFSRILSTMKLDVCDEDLHILVKKYEDLGRNKVNYMHFVRHIDPESYRQPIQRKCSGASKSPTFPNATMAMNSVSSSPTTTSKFNALFARMEQQVALKRIRVCDSFKDFDKLRSGCIPRDEFIRGINALGLDFSEDEYEFLADHYADKMRIGSCRWKKFEDDIESAFMNNDLESKPTAPPKVAVSAAAHNYNKVQPVSEDEEKLINKLLAQMKSHFTLRHDLSILTFRDFDKLRTNYVSQTQFRQVLDALKVRVTDAEFATLCKRFEGSDAQRVSYVAFSKALQQL</sequence>
<name>A0A507DGP2_9FUNG</name>
<dbReference type="GO" id="GO:0005509">
    <property type="term" value="F:calcium ion binding"/>
    <property type="evidence" value="ECO:0007669"/>
    <property type="project" value="InterPro"/>
</dbReference>
<keyword evidence="4" id="KW-1185">Reference proteome</keyword>
<evidence type="ECO:0000259" key="1">
    <source>
        <dbReference type="PROSITE" id="PS50222"/>
    </source>
</evidence>
<evidence type="ECO:0000313" key="5">
    <source>
        <dbReference type="Proteomes" id="UP000320475"/>
    </source>
</evidence>
<dbReference type="AlphaFoldDB" id="A0A507DGP2"/>
<dbReference type="InterPro" id="IPR011992">
    <property type="entry name" value="EF-hand-dom_pair"/>
</dbReference>
<dbReference type="PROSITE" id="PS50222">
    <property type="entry name" value="EF_HAND_2"/>
    <property type="match status" value="1"/>
</dbReference>
<dbReference type="InterPro" id="IPR002048">
    <property type="entry name" value="EF_hand_dom"/>
</dbReference>
<dbReference type="SUPFAM" id="SSF47473">
    <property type="entry name" value="EF-hand"/>
    <property type="match status" value="3"/>
</dbReference>
<proteinExistence type="predicted"/>
<dbReference type="EMBL" id="QEAM01000024">
    <property type="protein sequence ID" value="TPX50000.1"/>
    <property type="molecule type" value="Genomic_DNA"/>
</dbReference>
<dbReference type="InterPro" id="IPR052603">
    <property type="entry name" value="EFCB6"/>
</dbReference>
<evidence type="ECO:0000313" key="3">
    <source>
        <dbReference type="EMBL" id="TPX53904.1"/>
    </source>
</evidence>
<dbReference type="PANTHER" id="PTHR20875:SF0">
    <property type="entry name" value="GH12158P"/>
    <property type="match status" value="1"/>
</dbReference>
<reference evidence="4 5" key="1">
    <citation type="journal article" date="2019" name="Sci. Rep.">
        <title>Comparative genomics of chytrid fungi reveal insights into the obligate biotrophic and pathogenic lifestyle of Synchytrium endobioticum.</title>
        <authorList>
            <person name="van de Vossenberg B.T.L.H."/>
            <person name="Warris S."/>
            <person name="Nguyen H.D.T."/>
            <person name="van Gent-Pelzer M.P.E."/>
            <person name="Joly D.L."/>
            <person name="van de Geest H.C."/>
            <person name="Bonants P.J.M."/>
            <person name="Smith D.S."/>
            <person name="Levesque C.A."/>
            <person name="van der Lee T.A.J."/>
        </authorList>
    </citation>
    <scope>NUCLEOTIDE SEQUENCE [LARGE SCALE GENOMIC DNA]</scope>
    <source>
        <strain evidence="2 5">LEV6574</strain>
        <strain evidence="3 4">MB42</strain>
    </source>
</reference>
<comment type="caution">
    <text evidence="2">The sequence shown here is derived from an EMBL/GenBank/DDBJ whole genome shotgun (WGS) entry which is preliminary data.</text>
</comment>
<dbReference type="Proteomes" id="UP000317494">
    <property type="component" value="Unassembled WGS sequence"/>
</dbReference>
<dbReference type="Pfam" id="PF13833">
    <property type="entry name" value="EF-hand_8"/>
    <property type="match status" value="1"/>
</dbReference>
<feature type="domain" description="EF-hand" evidence="1">
    <location>
        <begin position="519"/>
        <end position="554"/>
    </location>
</feature>
<gene>
    <name evidence="2" type="ORF">SeLEV6574_g01178</name>
    <name evidence="3" type="ORF">SeMB42_g00541</name>
</gene>
<dbReference type="OrthoDB" id="272072at2759"/>
<dbReference type="STRING" id="286115.A0A507DGP2"/>
<dbReference type="Proteomes" id="UP000320475">
    <property type="component" value="Unassembled WGS sequence"/>
</dbReference>
<protein>
    <recommendedName>
        <fullName evidence="1">EF-hand domain-containing protein</fullName>
    </recommendedName>
</protein>
<dbReference type="SMART" id="SM00054">
    <property type="entry name" value="EFh"/>
    <property type="match status" value="4"/>
</dbReference>
<dbReference type="EMBL" id="QEAN01000011">
    <property type="protein sequence ID" value="TPX53904.1"/>
    <property type="molecule type" value="Genomic_DNA"/>
</dbReference>